<organism evidence="2 3">
    <name type="scientific">Aspergillus lentulus</name>
    <dbReference type="NCBI Taxonomy" id="293939"/>
    <lineage>
        <taxon>Eukaryota</taxon>
        <taxon>Fungi</taxon>
        <taxon>Dikarya</taxon>
        <taxon>Ascomycota</taxon>
        <taxon>Pezizomycotina</taxon>
        <taxon>Eurotiomycetes</taxon>
        <taxon>Eurotiomycetidae</taxon>
        <taxon>Eurotiales</taxon>
        <taxon>Aspergillaceae</taxon>
        <taxon>Aspergillus</taxon>
        <taxon>Aspergillus subgen. Fumigati</taxon>
    </lineage>
</organism>
<reference evidence="2 3" key="1">
    <citation type="submission" date="2020-01" db="EMBL/GenBank/DDBJ databases">
        <title>Draft genome sequence of Aspergillus lentulus IFM 60648.</title>
        <authorList>
            <person name="Takahashi H."/>
            <person name="Yaguchi T."/>
        </authorList>
    </citation>
    <scope>NUCLEOTIDE SEQUENCE [LARGE SCALE GENOMIC DNA]</scope>
    <source>
        <strain evidence="2 3">IFM 60648</strain>
    </source>
</reference>
<dbReference type="EMBL" id="BLKI01000077">
    <property type="protein sequence ID" value="GFF90540.1"/>
    <property type="molecule type" value="Genomic_DNA"/>
</dbReference>
<protein>
    <submittedName>
        <fullName evidence="2">Polyamine oxidase</fullName>
    </submittedName>
</protein>
<dbReference type="Proteomes" id="UP000465220">
    <property type="component" value="Unassembled WGS sequence"/>
</dbReference>
<proteinExistence type="predicted"/>
<gene>
    <name evidence="2" type="ORF">IFM60648_09101</name>
</gene>
<accession>A0ABQ1AYS1</accession>
<sequence>MQTLTTSPQLESHSYRRSHSTANSTKPPVILSSEPPDAIAKLIIDPTCRRQPKASTHVLQRRRTQTIINRPKPPLEIATSYFADFTGRRRLRLGLRRELVPTGSATVEDEPYAKEPNVSPDFVGRLRLHKEWWFGQSDRQVREVFIVGVSRTARRVVIKNWAQRDGSPQGSRVSIHGCEEGVVVVAWDTLRVNFEDPFLRPASGDTGDW</sequence>
<evidence type="ECO:0000313" key="3">
    <source>
        <dbReference type="Proteomes" id="UP000465220"/>
    </source>
</evidence>
<feature type="region of interest" description="Disordered" evidence="1">
    <location>
        <begin position="1"/>
        <end position="32"/>
    </location>
</feature>
<keyword evidence="3" id="KW-1185">Reference proteome</keyword>
<feature type="compositionally biased region" description="Polar residues" evidence="1">
    <location>
        <begin position="1"/>
        <end position="12"/>
    </location>
</feature>
<evidence type="ECO:0000313" key="2">
    <source>
        <dbReference type="EMBL" id="GFF90540.1"/>
    </source>
</evidence>
<evidence type="ECO:0000256" key="1">
    <source>
        <dbReference type="SAM" id="MobiDB-lite"/>
    </source>
</evidence>
<name>A0ABQ1AYS1_ASPLE</name>
<comment type="caution">
    <text evidence="2">The sequence shown here is derived from an EMBL/GenBank/DDBJ whole genome shotgun (WGS) entry which is preliminary data.</text>
</comment>